<comment type="subcellular location">
    <subcellularLocation>
        <location evidence="1">Cell membrane</location>
        <topology evidence="1">Multi-pass membrane protein</topology>
    </subcellularLocation>
</comment>
<dbReference type="InterPro" id="IPR045187">
    <property type="entry name" value="CcO_II"/>
</dbReference>
<dbReference type="GO" id="GO:0042773">
    <property type="term" value="P:ATP synthesis coupled electron transport"/>
    <property type="evidence" value="ECO:0007669"/>
    <property type="project" value="TreeGrafter"/>
</dbReference>
<evidence type="ECO:0000256" key="4">
    <source>
        <dbReference type="ARBA" id="ARBA00022475"/>
    </source>
</evidence>
<evidence type="ECO:0000256" key="8">
    <source>
        <dbReference type="ARBA" id="ARBA00022982"/>
    </source>
</evidence>
<evidence type="ECO:0000259" key="13">
    <source>
        <dbReference type="PROSITE" id="PS50857"/>
    </source>
</evidence>
<dbReference type="GO" id="GO:0016491">
    <property type="term" value="F:oxidoreductase activity"/>
    <property type="evidence" value="ECO:0007669"/>
    <property type="project" value="UniProtKB-KW"/>
</dbReference>
<feature type="domain" description="Cytochrome oxidase subunit II transmembrane region profile" evidence="14">
    <location>
        <begin position="26"/>
        <end position="124"/>
    </location>
</feature>
<dbReference type="GO" id="GO:0004129">
    <property type="term" value="F:cytochrome-c oxidase activity"/>
    <property type="evidence" value="ECO:0007669"/>
    <property type="project" value="InterPro"/>
</dbReference>
<dbReference type="InterPro" id="IPR036257">
    <property type="entry name" value="Cyt_c_oxidase_su2_TM_sf"/>
</dbReference>
<name>A0A6F8ZF66_9FIRM</name>
<dbReference type="PROSITE" id="PS50857">
    <property type="entry name" value="COX2_CUA"/>
    <property type="match status" value="1"/>
</dbReference>
<dbReference type="Gene3D" id="1.10.287.90">
    <property type="match status" value="1"/>
</dbReference>
<evidence type="ECO:0000256" key="7">
    <source>
        <dbReference type="ARBA" id="ARBA00022729"/>
    </source>
</evidence>
<feature type="transmembrane region" description="Helical" evidence="12">
    <location>
        <begin position="93"/>
        <end position="113"/>
    </location>
</feature>
<evidence type="ECO:0000259" key="14">
    <source>
        <dbReference type="PROSITE" id="PS50999"/>
    </source>
</evidence>
<evidence type="ECO:0000256" key="10">
    <source>
        <dbReference type="ARBA" id="ARBA00023002"/>
    </source>
</evidence>
<evidence type="ECO:0000256" key="1">
    <source>
        <dbReference type="ARBA" id="ARBA00004651"/>
    </source>
</evidence>
<dbReference type="AlphaFoldDB" id="A0A6F8ZF66"/>
<evidence type="ECO:0000256" key="5">
    <source>
        <dbReference type="ARBA" id="ARBA00022660"/>
    </source>
</evidence>
<dbReference type="SUPFAM" id="SSF81464">
    <property type="entry name" value="Cytochrome c oxidase subunit II-like, transmembrane region"/>
    <property type="match status" value="1"/>
</dbReference>
<evidence type="ECO:0000256" key="6">
    <source>
        <dbReference type="ARBA" id="ARBA00022692"/>
    </source>
</evidence>
<dbReference type="CDD" id="cd04212">
    <property type="entry name" value="CuRO_UO_II"/>
    <property type="match status" value="1"/>
</dbReference>
<feature type="domain" description="Cytochrome oxidase subunit II copper A binding" evidence="13">
    <location>
        <begin position="127"/>
        <end position="239"/>
    </location>
</feature>
<dbReference type="SUPFAM" id="SSF49503">
    <property type="entry name" value="Cupredoxins"/>
    <property type="match status" value="1"/>
</dbReference>
<accession>A0A6F8ZF66</accession>
<dbReference type="InterPro" id="IPR002429">
    <property type="entry name" value="CcO_II-like_C"/>
</dbReference>
<evidence type="ECO:0000256" key="3">
    <source>
        <dbReference type="ARBA" id="ARBA00022448"/>
    </source>
</evidence>
<reference evidence="15 16" key="1">
    <citation type="submission" date="2020-02" db="EMBL/GenBank/DDBJ databases">
        <authorList>
            <person name="Hogendoorn C."/>
        </authorList>
    </citation>
    <scope>NUCLEOTIDE SEQUENCE [LARGE SCALE GENOMIC DNA]</scope>
    <source>
        <strain evidence="15">R501</strain>
    </source>
</reference>
<dbReference type="GO" id="GO:0005886">
    <property type="term" value="C:plasma membrane"/>
    <property type="evidence" value="ECO:0007669"/>
    <property type="project" value="UniProtKB-SubCell"/>
</dbReference>
<keyword evidence="10 15" id="KW-0560">Oxidoreductase</keyword>
<evidence type="ECO:0000256" key="12">
    <source>
        <dbReference type="SAM" id="Phobius"/>
    </source>
</evidence>
<keyword evidence="6 12" id="KW-0812">Transmembrane</keyword>
<dbReference type="EMBL" id="LR778114">
    <property type="protein sequence ID" value="CAB1128273.1"/>
    <property type="molecule type" value="Genomic_DNA"/>
</dbReference>
<evidence type="ECO:0000313" key="15">
    <source>
        <dbReference type="EMBL" id="CAB1128273.1"/>
    </source>
</evidence>
<keyword evidence="3" id="KW-0813">Transport</keyword>
<evidence type="ECO:0000256" key="9">
    <source>
        <dbReference type="ARBA" id="ARBA00022989"/>
    </source>
</evidence>
<dbReference type="PROSITE" id="PS51257">
    <property type="entry name" value="PROKAR_LIPOPROTEIN"/>
    <property type="match status" value="1"/>
</dbReference>
<dbReference type="PANTHER" id="PTHR22888:SF18">
    <property type="entry name" value="CYTOCHROME BO(3) UBIQUINOL OXIDASE SUBUNIT 2"/>
    <property type="match status" value="1"/>
</dbReference>
<gene>
    <name evidence="15" type="primary">qoxA</name>
    <name evidence="15" type="ORF">R50_0767</name>
</gene>
<dbReference type="GO" id="GO:0005507">
    <property type="term" value="F:copper ion binding"/>
    <property type="evidence" value="ECO:0007669"/>
    <property type="project" value="InterPro"/>
</dbReference>
<organism evidence="15 16">
    <name type="scientific">Candidatus Hydrogenisulfobacillus filiaventi</name>
    <dbReference type="NCBI Taxonomy" id="2707344"/>
    <lineage>
        <taxon>Bacteria</taxon>
        <taxon>Bacillati</taxon>
        <taxon>Bacillota</taxon>
        <taxon>Clostridia</taxon>
        <taxon>Eubacteriales</taxon>
        <taxon>Clostridiales Family XVII. Incertae Sedis</taxon>
        <taxon>Candidatus Hydrogenisulfobacillus</taxon>
    </lineage>
</organism>
<protein>
    <submittedName>
        <fullName evidence="15">Quinol oxidase subunit 2</fullName>
        <ecNumber evidence="15">1.10.3.-</ecNumber>
    </submittedName>
</protein>
<dbReference type="Gene3D" id="2.60.40.420">
    <property type="entry name" value="Cupredoxins - blue copper proteins"/>
    <property type="match status" value="1"/>
</dbReference>
<keyword evidence="4" id="KW-1003">Cell membrane</keyword>
<dbReference type="InterPro" id="IPR008972">
    <property type="entry name" value="Cupredoxin"/>
</dbReference>
<comment type="similarity">
    <text evidence="2">Belongs to the cytochrome c oxidase subunit 2 family.</text>
</comment>
<dbReference type="PANTHER" id="PTHR22888">
    <property type="entry name" value="CYTOCHROME C OXIDASE, SUBUNIT II"/>
    <property type="match status" value="1"/>
</dbReference>
<keyword evidence="11 12" id="KW-0472">Membrane</keyword>
<dbReference type="KEGG" id="hfv:R50_0767"/>
<dbReference type="InterPro" id="IPR011759">
    <property type="entry name" value="Cyt_c_oxidase_su2_TM_dom"/>
</dbReference>
<keyword evidence="9 12" id="KW-1133">Transmembrane helix</keyword>
<evidence type="ECO:0000256" key="11">
    <source>
        <dbReference type="ARBA" id="ARBA00023136"/>
    </source>
</evidence>
<dbReference type="PROSITE" id="PS50999">
    <property type="entry name" value="COX2_TM"/>
    <property type="match status" value="1"/>
</dbReference>
<proteinExistence type="inferred from homology"/>
<evidence type="ECO:0000313" key="16">
    <source>
        <dbReference type="Proteomes" id="UP000503399"/>
    </source>
</evidence>
<keyword evidence="8" id="KW-0249">Electron transport</keyword>
<dbReference type="EC" id="1.10.3.-" evidence="15"/>
<dbReference type="InterPro" id="IPR034227">
    <property type="entry name" value="CuRO_UO_II"/>
</dbReference>
<keyword evidence="16" id="KW-1185">Reference proteome</keyword>
<dbReference type="Proteomes" id="UP000503399">
    <property type="component" value="Chromosome"/>
</dbReference>
<keyword evidence="7" id="KW-0732">Signal</keyword>
<dbReference type="Pfam" id="PF00116">
    <property type="entry name" value="COX2"/>
    <property type="match status" value="1"/>
</dbReference>
<evidence type="ECO:0000256" key="2">
    <source>
        <dbReference type="ARBA" id="ARBA00007866"/>
    </source>
</evidence>
<sequence>MSTRKGPKWAYRLLGPLLLTTPLFVSGCGSKMAVLDPAGPVARTELHLMELSVTAMAIVVVTVWILAAIALIRFHDRPGHPGPRTPKWQHSRLLEVVLWGIPLLVVTFIAIPMTQKTYALDRLPPAKDPVIIDVTSLDYKWLFQYPGAGIATVNYIKIPVGEPVLFKLTADSPMNTFWIPRLGGMEFCMPGEVLPLWLEASKPGVYLGRSGQFSGVGFVHMVFKTEAVSPQAFRQWEQQVKRTAPPMTEADYRGLLVENTTGEHTYSSYPPGIFPKKTHGFTLNGTMPMPMPDSGS</sequence>
<feature type="transmembrane region" description="Helical" evidence="12">
    <location>
        <begin position="53"/>
        <end position="72"/>
    </location>
</feature>
<keyword evidence="5" id="KW-0679">Respiratory chain</keyword>